<feature type="compositionally biased region" description="Low complexity" evidence="2">
    <location>
        <begin position="115"/>
        <end position="178"/>
    </location>
</feature>
<evidence type="ECO:0000256" key="2">
    <source>
        <dbReference type="SAM" id="MobiDB-lite"/>
    </source>
</evidence>
<name>A0AAV4GPB2_9GAST</name>
<evidence type="ECO:0000256" key="1">
    <source>
        <dbReference type="ARBA" id="ARBA00023157"/>
    </source>
</evidence>
<organism evidence="4 5">
    <name type="scientific">Elysia marginata</name>
    <dbReference type="NCBI Taxonomy" id="1093978"/>
    <lineage>
        <taxon>Eukaryota</taxon>
        <taxon>Metazoa</taxon>
        <taxon>Spiralia</taxon>
        <taxon>Lophotrochozoa</taxon>
        <taxon>Mollusca</taxon>
        <taxon>Gastropoda</taxon>
        <taxon>Heterobranchia</taxon>
        <taxon>Euthyneura</taxon>
        <taxon>Panpulmonata</taxon>
        <taxon>Sacoglossa</taxon>
        <taxon>Placobranchoidea</taxon>
        <taxon>Plakobranchidae</taxon>
        <taxon>Elysia</taxon>
    </lineage>
</organism>
<evidence type="ECO:0000313" key="5">
    <source>
        <dbReference type="Proteomes" id="UP000762676"/>
    </source>
</evidence>
<feature type="region of interest" description="Disordered" evidence="2">
    <location>
        <begin position="111"/>
        <end position="211"/>
    </location>
</feature>
<keyword evidence="1" id="KW-1015">Disulfide bond</keyword>
<dbReference type="Gene3D" id="2.60.40.4100">
    <property type="entry name" value="Zona pellucida, ZP-C domain"/>
    <property type="match status" value="1"/>
</dbReference>
<feature type="compositionally biased region" description="Basic residues" evidence="2">
    <location>
        <begin position="182"/>
        <end position="191"/>
    </location>
</feature>
<accession>A0AAV4GPB2</accession>
<proteinExistence type="predicted"/>
<dbReference type="Pfam" id="PF00100">
    <property type="entry name" value="Zona_pellucida"/>
    <property type="match status" value="1"/>
</dbReference>
<sequence length="231" mass="25250">MNYRLSAIEMFNQCPASPAVHIEPVPSPDRFRFRSQSFHFSGDVNDQNQVYVHCSVKVCPARSCYTDIGNCHNGGVTYTATMPTTETTKPATTFSLTPTSDAIKASSLIPNTRNTTTKTSTPITKSSTTKATKSTSTTKISTSATKTSTPITKTSTATTTTTAPTTKTSSSTSTILTTNREIHRRRKKRNSKTNATWSQQQIQKPRRVSKQSDLVKQDILSVGPYILSKVS</sequence>
<comment type="caution">
    <text evidence="4">The sequence shown here is derived from an EMBL/GenBank/DDBJ whole genome shotgun (WGS) entry which is preliminary data.</text>
</comment>
<dbReference type="EMBL" id="BMAT01005048">
    <property type="protein sequence ID" value="GFR86195.1"/>
    <property type="molecule type" value="Genomic_DNA"/>
</dbReference>
<feature type="domain" description="ZP" evidence="3">
    <location>
        <begin position="1"/>
        <end position="78"/>
    </location>
</feature>
<evidence type="ECO:0000259" key="3">
    <source>
        <dbReference type="PROSITE" id="PS51034"/>
    </source>
</evidence>
<reference evidence="4 5" key="1">
    <citation type="journal article" date="2021" name="Elife">
        <title>Chloroplast acquisition without the gene transfer in kleptoplastic sea slugs, Plakobranchus ocellatus.</title>
        <authorList>
            <person name="Maeda T."/>
            <person name="Takahashi S."/>
            <person name="Yoshida T."/>
            <person name="Shimamura S."/>
            <person name="Takaki Y."/>
            <person name="Nagai Y."/>
            <person name="Toyoda A."/>
            <person name="Suzuki Y."/>
            <person name="Arimoto A."/>
            <person name="Ishii H."/>
            <person name="Satoh N."/>
            <person name="Nishiyama T."/>
            <person name="Hasebe M."/>
            <person name="Maruyama T."/>
            <person name="Minagawa J."/>
            <person name="Obokata J."/>
            <person name="Shigenobu S."/>
        </authorList>
    </citation>
    <scope>NUCLEOTIDE SEQUENCE [LARGE SCALE GENOMIC DNA]</scope>
</reference>
<dbReference type="PROSITE" id="PS51034">
    <property type="entry name" value="ZP_2"/>
    <property type="match status" value="1"/>
</dbReference>
<gene>
    <name evidence="4" type="ORF">ElyMa_002460900</name>
</gene>
<evidence type="ECO:0000313" key="4">
    <source>
        <dbReference type="EMBL" id="GFR86195.1"/>
    </source>
</evidence>
<dbReference type="InterPro" id="IPR042235">
    <property type="entry name" value="ZP-C_dom"/>
</dbReference>
<dbReference type="InterPro" id="IPR055355">
    <property type="entry name" value="ZP-C"/>
</dbReference>
<dbReference type="Proteomes" id="UP000762676">
    <property type="component" value="Unassembled WGS sequence"/>
</dbReference>
<keyword evidence="5" id="KW-1185">Reference proteome</keyword>
<protein>
    <recommendedName>
        <fullName evidence="3">ZP domain-containing protein</fullName>
    </recommendedName>
</protein>
<dbReference type="InterPro" id="IPR001507">
    <property type="entry name" value="ZP_dom"/>
</dbReference>
<dbReference type="AlphaFoldDB" id="A0AAV4GPB2"/>
<feature type="compositionally biased region" description="Polar residues" evidence="2">
    <location>
        <begin position="192"/>
        <end position="203"/>
    </location>
</feature>